<dbReference type="PANTHER" id="PTHR24421:SF61">
    <property type="entry name" value="OXYGEN SENSOR HISTIDINE KINASE NREB"/>
    <property type="match status" value="1"/>
</dbReference>
<organism evidence="6 7">
    <name type="scientific">Lentzea rhizosphaerae</name>
    <dbReference type="NCBI Taxonomy" id="2041025"/>
    <lineage>
        <taxon>Bacteria</taxon>
        <taxon>Bacillati</taxon>
        <taxon>Actinomycetota</taxon>
        <taxon>Actinomycetes</taxon>
        <taxon>Pseudonocardiales</taxon>
        <taxon>Pseudonocardiaceae</taxon>
        <taxon>Lentzea</taxon>
    </lineage>
</organism>
<feature type="transmembrane region" description="Helical" evidence="4">
    <location>
        <begin position="22"/>
        <end position="41"/>
    </location>
</feature>
<evidence type="ECO:0000259" key="5">
    <source>
        <dbReference type="Pfam" id="PF02518"/>
    </source>
</evidence>
<feature type="domain" description="Histidine kinase/HSP90-like ATPase" evidence="5">
    <location>
        <begin position="289"/>
        <end position="372"/>
    </location>
</feature>
<keyword evidence="4" id="KW-1133">Transmembrane helix</keyword>
<dbReference type="SUPFAM" id="SSF55874">
    <property type="entry name" value="ATPase domain of HSP90 chaperone/DNA topoisomerase II/histidine kinase"/>
    <property type="match status" value="1"/>
</dbReference>
<keyword evidence="2 6" id="KW-0418">Kinase</keyword>
<gene>
    <name evidence="6" type="ORF">ACFOWZ_02970</name>
</gene>
<proteinExistence type="predicted"/>
<evidence type="ECO:0000256" key="2">
    <source>
        <dbReference type="ARBA" id="ARBA00022777"/>
    </source>
</evidence>
<name>A0ABV8BMB5_9PSEU</name>
<reference evidence="7" key="1">
    <citation type="journal article" date="2019" name="Int. J. Syst. Evol. Microbiol.">
        <title>The Global Catalogue of Microorganisms (GCM) 10K type strain sequencing project: providing services to taxonomists for standard genome sequencing and annotation.</title>
        <authorList>
            <consortium name="The Broad Institute Genomics Platform"/>
            <consortium name="The Broad Institute Genome Sequencing Center for Infectious Disease"/>
            <person name="Wu L."/>
            <person name="Ma J."/>
        </authorList>
    </citation>
    <scope>NUCLEOTIDE SEQUENCE [LARGE SCALE GENOMIC DNA]</scope>
    <source>
        <strain evidence="7">CGMCC 4.7405</strain>
    </source>
</reference>
<feature type="transmembrane region" description="Helical" evidence="4">
    <location>
        <begin position="126"/>
        <end position="144"/>
    </location>
</feature>
<dbReference type="Pfam" id="PF02518">
    <property type="entry name" value="HATPase_c"/>
    <property type="match status" value="1"/>
</dbReference>
<keyword evidence="4" id="KW-0472">Membrane</keyword>
<evidence type="ECO:0000313" key="6">
    <source>
        <dbReference type="EMBL" id="MFC3890421.1"/>
    </source>
</evidence>
<dbReference type="Proteomes" id="UP001595690">
    <property type="component" value="Unassembled WGS sequence"/>
</dbReference>
<dbReference type="Gene3D" id="3.30.565.10">
    <property type="entry name" value="Histidine kinase-like ATPase, C-terminal domain"/>
    <property type="match status" value="1"/>
</dbReference>
<keyword evidence="7" id="KW-1185">Reference proteome</keyword>
<dbReference type="InterPro" id="IPR050482">
    <property type="entry name" value="Sensor_HK_TwoCompSys"/>
</dbReference>
<dbReference type="InterPro" id="IPR003594">
    <property type="entry name" value="HATPase_dom"/>
</dbReference>
<dbReference type="EMBL" id="JBHRZI010000004">
    <property type="protein sequence ID" value="MFC3890421.1"/>
    <property type="molecule type" value="Genomic_DNA"/>
</dbReference>
<dbReference type="CDD" id="cd16917">
    <property type="entry name" value="HATPase_UhpB-NarQ-NarX-like"/>
    <property type="match status" value="1"/>
</dbReference>
<keyword evidence="1" id="KW-0808">Transferase</keyword>
<dbReference type="PANTHER" id="PTHR24421">
    <property type="entry name" value="NITRATE/NITRITE SENSOR PROTEIN NARX-RELATED"/>
    <property type="match status" value="1"/>
</dbReference>
<feature type="transmembrane region" description="Helical" evidence="4">
    <location>
        <begin position="47"/>
        <end position="66"/>
    </location>
</feature>
<accession>A0ABV8BMB5</accession>
<keyword evidence="3" id="KW-0902">Two-component regulatory system</keyword>
<feature type="transmembrane region" description="Helical" evidence="4">
    <location>
        <begin position="78"/>
        <end position="97"/>
    </location>
</feature>
<evidence type="ECO:0000256" key="3">
    <source>
        <dbReference type="ARBA" id="ARBA00023012"/>
    </source>
</evidence>
<evidence type="ECO:0000256" key="1">
    <source>
        <dbReference type="ARBA" id="ARBA00022679"/>
    </source>
</evidence>
<feature type="transmembrane region" description="Helical" evidence="4">
    <location>
        <begin position="150"/>
        <end position="168"/>
    </location>
</feature>
<dbReference type="InterPro" id="IPR036890">
    <property type="entry name" value="HATPase_C_sf"/>
</dbReference>
<evidence type="ECO:0000256" key="4">
    <source>
        <dbReference type="SAM" id="Phobius"/>
    </source>
</evidence>
<dbReference type="GO" id="GO:0016301">
    <property type="term" value="F:kinase activity"/>
    <property type="evidence" value="ECO:0007669"/>
    <property type="project" value="UniProtKB-KW"/>
</dbReference>
<keyword evidence="4" id="KW-0812">Transmembrane</keyword>
<protein>
    <submittedName>
        <fullName evidence="6">Sensor histidine kinase</fullName>
    </submittedName>
</protein>
<dbReference type="RefSeq" id="WP_382368180.1">
    <property type="nucleotide sequence ID" value="NZ_JBHRZI010000004.1"/>
</dbReference>
<comment type="caution">
    <text evidence="6">The sequence shown here is derived from an EMBL/GenBank/DDBJ whole genome shotgun (WGS) entry which is preliminary data.</text>
</comment>
<sequence>MGGEVAVAGEATRLLERFGRRCAAVVRVATLPPVIAVGLLRAYPERLWPTLLVVVVAAAWTCGCAWRLSRERARPPVTADAAVLLAVCLIALWSGAVDGTNTGWLRLLVTFACVTWQWHTPPLAGAVAALVTGGGMLVTIDVAGPDVHAGQIWVLAMAALSRAVWVLVTRAARRADRMAAVAEEVRRASAVAAAVRDEERELANALHDTAATTLLMVGTGQVRADATWLAAQAGRDLARLRSRGDASPAAADLVGLLRDDADSTHLTVDLDAPDHLVLPFDVASAIAGAAREALNNVRRHAGTDRATVRVRGDARELCVEIVDAGRGFSAEAGPARRGLRESVHGRMNRVGGTATITSSAGTGTTVRLEWRAERG</sequence>
<evidence type="ECO:0000313" key="7">
    <source>
        <dbReference type="Proteomes" id="UP001595690"/>
    </source>
</evidence>